<organism evidence="1 2">
    <name type="scientific">Candidatus Sungbacteria bacterium RIFCSPLOWO2_01_FULL_47_10</name>
    <dbReference type="NCBI Taxonomy" id="1802276"/>
    <lineage>
        <taxon>Bacteria</taxon>
        <taxon>Candidatus Sungiibacteriota</taxon>
    </lineage>
</organism>
<proteinExistence type="predicted"/>
<reference evidence="1 2" key="1">
    <citation type="journal article" date="2016" name="Nat. Commun.">
        <title>Thousands of microbial genomes shed light on interconnected biogeochemical processes in an aquifer system.</title>
        <authorList>
            <person name="Anantharaman K."/>
            <person name="Brown C.T."/>
            <person name="Hug L.A."/>
            <person name="Sharon I."/>
            <person name="Castelle C.J."/>
            <person name="Probst A.J."/>
            <person name="Thomas B.C."/>
            <person name="Singh A."/>
            <person name="Wilkins M.J."/>
            <person name="Karaoz U."/>
            <person name="Brodie E.L."/>
            <person name="Williams K.H."/>
            <person name="Hubbard S.S."/>
            <person name="Banfield J.F."/>
        </authorList>
    </citation>
    <scope>NUCLEOTIDE SEQUENCE [LARGE SCALE GENOMIC DNA]</scope>
</reference>
<evidence type="ECO:0000313" key="2">
    <source>
        <dbReference type="Proteomes" id="UP000177982"/>
    </source>
</evidence>
<accession>A0A1G2LAE2</accession>
<gene>
    <name evidence="1" type="ORF">A2934_02935</name>
</gene>
<comment type="caution">
    <text evidence="1">The sequence shown here is derived from an EMBL/GenBank/DDBJ whole genome shotgun (WGS) entry which is preliminary data.</text>
</comment>
<protein>
    <submittedName>
        <fullName evidence="1">Uncharacterized protein</fullName>
    </submittedName>
</protein>
<evidence type="ECO:0000313" key="1">
    <source>
        <dbReference type="EMBL" id="OHA07802.1"/>
    </source>
</evidence>
<dbReference type="EMBL" id="MHQO01000003">
    <property type="protein sequence ID" value="OHA07802.1"/>
    <property type="molecule type" value="Genomic_DNA"/>
</dbReference>
<dbReference type="Proteomes" id="UP000177982">
    <property type="component" value="Unassembled WGS sequence"/>
</dbReference>
<sequence>MNNRREDESEHKLHVIRAYIEHERERRRITELSTMPLPELSCFGYGEFFNLVERQLMYTNEGFGGWKELSNPEILDGAYRYVAEGKRG</sequence>
<dbReference type="AlphaFoldDB" id="A0A1G2LAE2"/>
<name>A0A1G2LAE2_9BACT</name>